<evidence type="ECO:0000256" key="2">
    <source>
        <dbReference type="ARBA" id="ARBA00005386"/>
    </source>
</evidence>
<keyword evidence="4" id="KW-0328">Glycosyltransferase</keyword>
<evidence type="ECO:0000313" key="10">
    <source>
        <dbReference type="EMBL" id="AKE66130.1"/>
    </source>
</evidence>
<dbReference type="SUPFAM" id="SSF53756">
    <property type="entry name" value="UDP-Glycosyltransferase/glycogen phosphorylase"/>
    <property type="match status" value="1"/>
</dbReference>
<gene>
    <name evidence="10" type="ORF">MYAER_3800</name>
</gene>
<dbReference type="SUPFAM" id="SSF55729">
    <property type="entry name" value="Acyl-CoA N-acyltransferases (Nat)"/>
    <property type="match status" value="1"/>
</dbReference>
<feature type="repeat" description="TPR" evidence="8">
    <location>
        <begin position="1308"/>
        <end position="1341"/>
    </location>
</feature>
<evidence type="ECO:0000256" key="7">
    <source>
        <dbReference type="ARBA" id="ARBA00022803"/>
    </source>
</evidence>
<protein>
    <recommendedName>
        <fullName evidence="3">protein O-GlcNAc transferase</fullName>
        <ecNumber evidence="3">2.4.1.255</ecNumber>
    </recommendedName>
</protein>
<dbReference type="Pfam" id="PF13844">
    <property type="entry name" value="Glyco_transf_41"/>
    <property type="match status" value="4"/>
</dbReference>
<dbReference type="Proteomes" id="UP000034103">
    <property type="component" value="Chromosome"/>
</dbReference>
<dbReference type="InterPro" id="IPR029489">
    <property type="entry name" value="OGT/SEC/SPY_C"/>
</dbReference>
<dbReference type="NCBIfam" id="TIGR03032">
    <property type="entry name" value="TIGR03032 family protein"/>
    <property type="match status" value="1"/>
</dbReference>
<proteinExistence type="inferred from homology"/>
<feature type="repeat" description="TPR" evidence="8">
    <location>
        <begin position="586"/>
        <end position="619"/>
    </location>
</feature>
<comment type="similarity">
    <text evidence="2">Belongs to the glycosyltransferase 41 family. O-GlcNAc transferase subfamily.</text>
</comment>
<keyword evidence="7 8" id="KW-0802">TPR repeat</keyword>
<feature type="repeat" description="TPR" evidence="8">
    <location>
        <begin position="1240"/>
        <end position="1273"/>
    </location>
</feature>
<evidence type="ECO:0000313" key="11">
    <source>
        <dbReference type="Proteomes" id="UP000034103"/>
    </source>
</evidence>
<evidence type="ECO:0000259" key="9">
    <source>
        <dbReference type="PROSITE" id="PS51186"/>
    </source>
</evidence>
<feature type="domain" description="N-acetyltransferase" evidence="9">
    <location>
        <begin position="388"/>
        <end position="542"/>
    </location>
</feature>
<dbReference type="InterPro" id="IPR037919">
    <property type="entry name" value="OGT"/>
</dbReference>
<keyword evidence="6" id="KW-0677">Repeat</keyword>
<evidence type="ECO:0000256" key="1">
    <source>
        <dbReference type="ARBA" id="ARBA00004922"/>
    </source>
</evidence>
<dbReference type="PROSITE" id="PS50293">
    <property type="entry name" value="TPR_REGION"/>
    <property type="match status" value="3"/>
</dbReference>
<dbReference type="SUPFAM" id="SSF63825">
    <property type="entry name" value="YWTD domain"/>
    <property type="match status" value="1"/>
</dbReference>
<dbReference type="Pfam" id="PF00583">
    <property type="entry name" value="Acetyltransf_1"/>
    <property type="match status" value="1"/>
</dbReference>
<dbReference type="GO" id="GO:0006493">
    <property type="term" value="P:protein O-linked glycosylation"/>
    <property type="evidence" value="ECO:0007669"/>
    <property type="project" value="InterPro"/>
</dbReference>
<dbReference type="PROSITE" id="PS50005">
    <property type="entry name" value="TPR"/>
    <property type="match status" value="5"/>
</dbReference>
<dbReference type="PANTHER" id="PTHR44366">
    <property type="entry name" value="UDP-N-ACETYLGLUCOSAMINE--PEPTIDE N-ACETYLGLUCOSAMINYLTRANSFERASE 110 KDA SUBUNIT"/>
    <property type="match status" value="1"/>
</dbReference>
<dbReference type="Gene3D" id="3.40.630.30">
    <property type="match status" value="1"/>
</dbReference>
<dbReference type="Gene3D" id="1.25.40.10">
    <property type="entry name" value="Tetratricopeptide repeat domain"/>
    <property type="match status" value="4"/>
</dbReference>
<feature type="repeat" description="TPR" evidence="8">
    <location>
        <begin position="1173"/>
        <end position="1206"/>
    </location>
</feature>
<keyword evidence="5" id="KW-0808">Transferase</keyword>
<evidence type="ECO:0000256" key="6">
    <source>
        <dbReference type="ARBA" id="ARBA00022737"/>
    </source>
</evidence>
<feature type="repeat" description="TPR" evidence="8">
    <location>
        <begin position="1274"/>
        <end position="1307"/>
    </location>
</feature>
<dbReference type="PATRIC" id="fig|1641812.3.peg.3934"/>
<dbReference type="EC" id="2.4.1.255" evidence="3"/>
<dbReference type="PROSITE" id="PS51186">
    <property type="entry name" value="GNAT"/>
    <property type="match status" value="1"/>
</dbReference>
<evidence type="ECO:0000256" key="4">
    <source>
        <dbReference type="ARBA" id="ARBA00022676"/>
    </source>
</evidence>
<dbReference type="CDD" id="cd04301">
    <property type="entry name" value="NAT_SF"/>
    <property type="match status" value="1"/>
</dbReference>
<dbReference type="RefSeq" id="WP_066030130.1">
    <property type="nucleotide sequence ID" value="NZ_CP011304.1"/>
</dbReference>
<evidence type="ECO:0000256" key="3">
    <source>
        <dbReference type="ARBA" id="ARBA00011970"/>
    </source>
</evidence>
<dbReference type="SMART" id="SM00028">
    <property type="entry name" value="TPR"/>
    <property type="match status" value="8"/>
</dbReference>
<dbReference type="InterPro" id="IPR016181">
    <property type="entry name" value="Acyl_CoA_acyltransferase"/>
</dbReference>
<comment type="pathway">
    <text evidence="1">Protein modification; protein glycosylation.</text>
</comment>
<dbReference type="HOGENOM" id="CLU_236548_0_0_3"/>
<dbReference type="SUPFAM" id="SSF48452">
    <property type="entry name" value="TPR-like"/>
    <property type="match status" value="2"/>
</dbReference>
<sequence length="1792" mass="203401">MDLKIECSPNLGAWLQQEKISVAFTTYQTNRLIMLGSYEDGRITLQERLFDKPMGLYADSTSLYMSTRYQIWTLENRLVPGETFQDGDRLYVPSSAYTTGNVNVHDVALDGEGKLIFVNTDFSCLAELKTGYSFNPIWQPPFISELRAEDRCHLNGLALVEGQPIYLSACSGTNQGAGWRNCRQDGGILLHLPSNEIIMRGLSMPHSPRFYRDKLWVLNSGSGELGYIEAEKFYPITFCSAFVRGLAFWKNYAFVGLSKLRSAVFSGLVLEERLLATGHKALCGLMVVDLNTGEIVHSLIFNDTIEELFDVVVLPGVIRPKLLGLQNEDIERLVCFPESQGLMVTRPTVKRPSLGPKAPIAGVPEATTSPSEATTMLAKGEEEAWNRLDLPLNAAINFQRVYHLNPESLAPYDGIMFPSLQVRWKNQSPKGEIVGVSAALEGDLLGFVIGEYSPDGTAEIISLFVEPSYRHQGIATRLVSVLEKDCWDAGIKTLRVFYTPSRWTSAALEPLLKGRGWKIDAWGNQMLATKGHPDLREQASQEKADPLLKVQIKSLFEEAKQRVALQDYSGAIACYQSALQILPNYAPTYCNLGSLWQLEGKLSEAIQAFQRALEIKPDLITAYDNLGTIYAQIQDYPHSEISLSDRIVLLTILTAGYLEFGFYAQSQQYFSALEELLLKPELDLQEKAAQKLYQYLLFSLPYLRDDPAANSRLSQLISQAYHQHCLDFFPVSSSPQNSGELEEKTRNDGLRIGVISQHFRRHSVGWCCRSILQGWAQLTPYLFLYQTGVAATDDLTHSFQHTGAKFSDLSQQTPQEILEKLRADRLDILIDLDSLMNFKHALLLAQRPAPVVVSWLGCEPPYISEKNYYLCDRRTHPPELQQYYQEQLLYLSETGIAIEDFPVLAFERETLRQNLQIEPDTVVYLSVKPGKKLTRDLVKSQVAILKQVPNSILLHKGYSYRHTIYQEECEKAGVDPQRCRWLERPKLEEEHRLFYYVGDVGLDSYPYNGGSHNLEFLWFNVPLVTRCGKQAVSRFGYSFLQNLGIDEGVAYSWEEYIEWGVRYGTDSELRQQIRERLQQSKQTDHQATLWQPQRFAQESYQLFQELLNKTLASVSQEEPSNLTLAKADEKVDLSLKFQLKTIFKEAKQRVALQDYSGAIALYQSALQLLPNYAPTYCNLGSLWQLEGNLPEAIEAFQKAIQLQPNLLVAYQNLGGLYSNEHRYQEAIQLLQQGLIYLPCASLHLALGDLYRQLGDIAAAMEYYREAIRLDENYIAAYQNLGGLLMSVNNITGAKFCFKKALDLNPEIPGIYRNLGEIYEAEGNPNKGLECFNYALTLEPDNLNVLYRREHLQVALCDWDDYDQRMSALLARLENYLQTQENAALPPLSLNSFPASLTLHRDFNRHWAKSIEARMVESKRRLGFIFPRETPSKLRIGYLSADFRNHAVGFLIRELFAYHNRDQFEVYAYSLSNTTDEITEQIRSGCDHYETIAPLSVEAAAEKIHSDGIHILIDLCGYTNLCRPEILALQPAPLQLHYLGYPDTLGADFIPYILGDRFLIPPDLAEYYRETLVELPHVFVTTPLSFSEPPPSRSELGLPDEGFVYACFNRTDKWSPELFACWLKILQAVPNAVLWLAESSEDISQTLRTKAKTAGVDPERLVFLVKRSPWEFISVCRQADLFLDTFLYNGGATSVCAIQAGVPLLTCPGDTFASRMGMSICHAAGLESFVCESRESYQVQAIYWGTHWEELRQFTQQWQQKQGDLPLFQTATWIKAMETQLMNLWQNQIRNCI</sequence>
<dbReference type="GO" id="GO:0016747">
    <property type="term" value="F:acyltransferase activity, transferring groups other than amino-acyl groups"/>
    <property type="evidence" value="ECO:0007669"/>
    <property type="project" value="InterPro"/>
</dbReference>
<reference evidence="10 11" key="1">
    <citation type="journal article" date="2015" name="Genome Announc.">
        <title>Complete Genome Sequence of Microcystis aeruginosa NIES-2549, a Bloom-Forming Cyanobacterium from Lake Kasumigaura, Japan.</title>
        <authorList>
            <person name="Yamaguchi H."/>
            <person name="Suzuki S."/>
            <person name="Tanabe Y."/>
            <person name="Osana Y."/>
            <person name="Shimura Y."/>
            <person name="Ishida K."/>
            <person name="Kawachi M."/>
        </authorList>
    </citation>
    <scope>NUCLEOTIDE SEQUENCE [LARGE SCALE GENOMIC DNA]</scope>
    <source>
        <strain evidence="10 11">NIES-2549</strain>
    </source>
</reference>
<dbReference type="Pfam" id="PF16261">
    <property type="entry name" value="DUF4915"/>
    <property type="match status" value="1"/>
</dbReference>
<dbReference type="Pfam" id="PF00515">
    <property type="entry name" value="TPR_1"/>
    <property type="match status" value="2"/>
</dbReference>
<dbReference type="PANTHER" id="PTHR44366:SF1">
    <property type="entry name" value="UDP-N-ACETYLGLUCOSAMINE--PEPTIDE N-ACETYLGLUCOSAMINYLTRANSFERASE 110 KDA SUBUNIT"/>
    <property type="match status" value="1"/>
</dbReference>
<accession>A0A0F6RN53</accession>
<name>A0A0F6RN53_MICAE</name>
<evidence type="ECO:0000256" key="5">
    <source>
        <dbReference type="ARBA" id="ARBA00022679"/>
    </source>
</evidence>
<dbReference type="InterPro" id="IPR011990">
    <property type="entry name" value="TPR-like_helical_dom_sf"/>
</dbReference>
<dbReference type="GO" id="GO:0097363">
    <property type="term" value="F:protein O-acetylglucosaminyltransferase activity"/>
    <property type="evidence" value="ECO:0007669"/>
    <property type="project" value="UniProtKB-EC"/>
</dbReference>
<dbReference type="InterPro" id="IPR000182">
    <property type="entry name" value="GNAT_dom"/>
</dbReference>
<dbReference type="Gene3D" id="3.40.50.11380">
    <property type="match status" value="2"/>
</dbReference>
<dbReference type="Pfam" id="PF13181">
    <property type="entry name" value="TPR_8"/>
    <property type="match status" value="3"/>
</dbReference>
<dbReference type="InterPro" id="IPR019734">
    <property type="entry name" value="TPR_rpt"/>
</dbReference>
<evidence type="ECO:0000256" key="8">
    <source>
        <dbReference type="PROSITE-ProRule" id="PRU00339"/>
    </source>
</evidence>
<dbReference type="EMBL" id="CP011304">
    <property type="protein sequence ID" value="AKE66130.1"/>
    <property type="molecule type" value="Genomic_DNA"/>
</dbReference>
<dbReference type="InterPro" id="IPR017481">
    <property type="entry name" value="CHP03032"/>
</dbReference>
<organism evidence="10 11">
    <name type="scientific">Microcystis aeruginosa NIES-2549</name>
    <dbReference type="NCBI Taxonomy" id="1641812"/>
    <lineage>
        <taxon>Bacteria</taxon>
        <taxon>Bacillati</taxon>
        <taxon>Cyanobacteriota</taxon>
        <taxon>Cyanophyceae</taxon>
        <taxon>Oscillatoriophycideae</taxon>
        <taxon>Chroococcales</taxon>
        <taxon>Microcystaceae</taxon>
        <taxon>Microcystis</taxon>
    </lineage>
</organism>
<dbReference type="Gene3D" id="3.40.50.2000">
    <property type="entry name" value="Glycogen Phosphorylase B"/>
    <property type="match status" value="2"/>
</dbReference>
<dbReference type="UniPathway" id="UPA00378"/>